<gene>
    <name evidence="2" type="ORF">PDIGIT_LOCUS3915</name>
</gene>
<proteinExistence type="predicted"/>
<dbReference type="AlphaFoldDB" id="A0A9W4U8Q4"/>
<protein>
    <submittedName>
        <fullName evidence="2">Uncharacterized protein</fullName>
    </submittedName>
</protein>
<organism evidence="2 3">
    <name type="scientific">Periconia digitata</name>
    <dbReference type="NCBI Taxonomy" id="1303443"/>
    <lineage>
        <taxon>Eukaryota</taxon>
        <taxon>Fungi</taxon>
        <taxon>Dikarya</taxon>
        <taxon>Ascomycota</taxon>
        <taxon>Pezizomycotina</taxon>
        <taxon>Dothideomycetes</taxon>
        <taxon>Pleosporomycetidae</taxon>
        <taxon>Pleosporales</taxon>
        <taxon>Massarineae</taxon>
        <taxon>Periconiaceae</taxon>
        <taxon>Periconia</taxon>
    </lineage>
</organism>
<evidence type="ECO:0000313" key="2">
    <source>
        <dbReference type="EMBL" id="CAI6327703.1"/>
    </source>
</evidence>
<sequence>MISFRSLALMRTRSAFPFAEISLSLEFANANPIRSFRSCSSASGLLPSIWSFVSFFRGESGAGSVGNAASMRENSVRAAFSSKSSSSLLVVSPRLPSDDKGE</sequence>
<feature type="compositionally biased region" description="Low complexity" evidence="1">
    <location>
        <begin position="81"/>
        <end position="95"/>
    </location>
</feature>
<evidence type="ECO:0000313" key="3">
    <source>
        <dbReference type="Proteomes" id="UP001152607"/>
    </source>
</evidence>
<comment type="caution">
    <text evidence="2">The sequence shown here is derived from an EMBL/GenBank/DDBJ whole genome shotgun (WGS) entry which is preliminary data.</text>
</comment>
<feature type="region of interest" description="Disordered" evidence="1">
    <location>
        <begin position="81"/>
        <end position="102"/>
    </location>
</feature>
<name>A0A9W4U8Q4_9PLEO</name>
<reference evidence="2" key="1">
    <citation type="submission" date="2023-01" db="EMBL/GenBank/DDBJ databases">
        <authorList>
            <person name="Van Ghelder C."/>
            <person name="Rancurel C."/>
        </authorList>
    </citation>
    <scope>NUCLEOTIDE SEQUENCE</scope>
    <source>
        <strain evidence="2">CNCM I-4278</strain>
    </source>
</reference>
<dbReference type="Proteomes" id="UP001152607">
    <property type="component" value="Unassembled WGS sequence"/>
</dbReference>
<accession>A0A9W4U8Q4</accession>
<evidence type="ECO:0000256" key="1">
    <source>
        <dbReference type="SAM" id="MobiDB-lite"/>
    </source>
</evidence>
<dbReference type="EMBL" id="CAOQHR010000002">
    <property type="protein sequence ID" value="CAI6327703.1"/>
    <property type="molecule type" value="Genomic_DNA"/>
</dbReference>
<keyword evidence="3" id="KW-1185">Reference proteome</keyword>